<sequence length="95" mass="11058">MEIVYGWKGLLKNNPNMYVHKTLHDCRRRKRMKASVQINDGVSAPAPGPAEAIQIDNNSFYINAGLHNDYRQRLYANIDYKDKYQQLMHVLLLPL</sequence>
<evidence type="ECO:0000313" key="2">
    <source>
        <dbReference type="Proteomes" id="UP000299102"/>
    </source>
</evidence>
<dbReference type="EMBL" id="BGZK01000425">
    <property type="protein sequence ID" value="GBP42845.1"/>
    <property type="molecule type" value="Genomic_DNA"/>
</dbReference>
<proteinExistence type="predicted"/>
<dbReference type="OrthoDB" id="10546338at2759"/>
<comment type="caution">
    <text evidence="1">The sequence shown here is derived from an EMBL/GenBank/DDBJ whole genome shotgun (WGS) entry which is preliminary data.</text>
</comment>
<reference evidence="1 2" key="1">
    <citation type="journal article" date="2019" name="Commun. Biol.">
        <title>The bagworm genome reveals a unique fibroin gene that provides high tensile strength.</title>
        <authorList>
            <person name="Kono N."/>
            <person name="Nakamura H."/>
            <person name="Ohtoshi R."/>
            <person name="Tomita M."/>
            <person name="Numata K."/>
            <person name="Arakawa K."/>
        </authorList>
    </citation>
    <scope>NUCLEOTIDE SEQUENCE [LARGE SCALE GENOMIC DNA]</scope>
</reference>
<protein>
    <submittedName>
        <fullName evidence="1">Uncharacterized protein</fullName>
    </submittedName>
</protein>
<organism evidence="1 2">
    <name type="scientific">Eumeta variegata</name>
    <name type="common">Bagworm moth</name>
    <name type="synonym">Eumeta japonica</name>
    <dbReference type="NCBI Taxonomy" id="151549"/>
    <lineage>
        <taxon>Eukaryota</taxon>
        <taxon>Metazoa</taxon>
        <taxon>Ecdysozoa</taxon>
        <taxon>Arthropoda</taxon>
        <taxon>Hexapoda</taxon>
        <taxon>Insecta</taxon>
        <taxon>Pterygota</taxon>
        <taxon>Neoptera</taxon>
        <taxon>Endopterygota</taxon>
        <taxon>Lepidoptera</taxon>
        <taxon>Glossata</taxon>
        <taxon>Ditrysia</taxon>
        <taxon>Tineoidea</taxon>
        <taxon>Psychidae</taxon>
        <taxon>Oiketicinae</taxon>
        <taxon>Eumeta</taxon>
    </lineage>
</organism>
<dbReference type="Proteomes" id="UP000299102">
    <property type="component" value="Unassembled WGS sequence"/>
</dbReference>
<accession>A0A4C1VYF5</accession>
<gene>
    <name evidence="1" type="ORF">EVAR_27198_1</name>
</gene>
<name>A0A4C1VYF5_EUMVA</name>
<dbReference type="AlphaFoldDB" id="A0A4C1VYF5"/>
<evidence type="ECO:0000313" key="1">
    <source>
        <dbReference type="EMBL" id="GBP42845.1"/>
    </source>
</evidence>
<keyword evidence="2" id="KW-1185">Reference proteome</keyword>